<feature type="region of interest" description="Disordered" evidence="1">
    <location>
        <begin position="133"/>
        <end position="167"/>
    </location>
</feature>
<comment type="caution">
    <text evidence="3">The sequence shown here is derived from an EMBL/GenBank/DDBJ whole genome shotgun (WGS) entry which is preliminary data.</text>
</comment>
<sequence>MAAFDIGQNYTRADVQETLNVPHERRGGNWDTGYSEYEGAFYVFCNIGTAGRTGHDYENYWDGNVLVWRAKNGSNVRQPQIVKLLCGNLPVHVFYREEDRRPFTYAGCARAIEIDDVTPVKVSWSFDTEASHRQSTPIAREHSQEILQPDAKPGWRTKPNRKKIPLL</sequence>
<evidence type="ECO:0000313" key="3">
    <source>
        <dbReference type="EMBL" id="TWI24180.1"/>
    </source>
</evidence>
<evidence type="ECO:0000259" key="2">
    <source>
        <dbReference type="Pfam" id="PF11907"/>
    </source>
</evidence>
<proteinExistence type="predicted"/>
<dbReference type="AlphaFoldDB" id="A0A562MWC6"/>
<dbReference type="InterPro" id="IPR021835">
    <property type="entry name" value="DUF3427"/>
</dbReference>
<keyword evidence="4" id="KW-1185">Reference proteome</keyword>
<protein>
    <submittedName>
        <fullName evidence="3">5-methylcytosine-specific restriction protein A</fullName>
    </submittedName>
</protein>
<reference evidence="3 4" key="1">
    <citation type="journal article" date="2015" name="Stand. Genomic Sci.">
        <title>Genomic Encyclopedia of Bacterial and Archaeal Type Strains, Phase III: the genomes of soil and plant-associated and newly described type strains.</title>
        <authorList>
            <person name="Whitman W.B."/>
            <person name="Woyke T."/>
            <person name="Klenk H.P."/>
            <person name="Zhou Y."/>
            <person name="Lilburn T.G."/>
            <person name="Beck B.J."/>
            <person name="De Vos P."/>
            <person name="Vandamme P."/>
            <person name="Eisen J.A."/>
            <person name="Garrity G."/>
            <person name="Hugenholtz P."/>
            <person name="Kyrpides N.C."/>
        </authorList>
    </citation>
    <scope>NUCLEOTIDE SEQUENCE [LARGE SCALE GENOMIC DNA]</scope>
    <source>
        <strain evidence="3 4">CGMCC 1.2546</strain>
    </source>
</reference>
<feature type="compositionally biased region" description="Basic residues" evidence="1">
    <location>
        <begin position="158"/>
        <end position="167"/>
    </location>
</feature>
<gene>
    <name evidence="3" type="ORF">IQ26_06320</name>
</gene>
<name>A0A562MWC6_9HYPH</name>
<dbReference type="EMBL" id="VLKT01000056">
    <property type="protein sequence ID" value="TWI24180.1"/>
    <property type="molecule type" value="Genomic_DNA"/>
</dbReference>
<accession>A0A562MWC6</accession>
<evidence type="ECO:0000256" key="1">
    <source>
        <dbReference type="SAM" id="MobiDB-lite"/>
    </source>
</evidence>
<dbReference type="Proteomes" id="UP000317122">
    <property type="component" value="Unassembled WGS sequence"/>
</dbReference>
<evidence type="ECO:0000313" key="4">
    <source>
        <dbReference type="Proteomes" id="UP000317122"/>
    </source>
</evidence>
<organism evidence="3 4">
    <name type="scientific">Mesorhizobium tianshanense</name>
    <dbReference type="NCBI Taxonomy" id="39844"/>
    <lineage>
        <taxon>Bacteria</taxon>
        <taxon>Pseudomonadati</taxon>
        <taxon>Pseudomonadota</taxon>
        <taxon>Alphaproteobacteria</taxon>
        <taxon>Hyphomicrobiales</taxon>
        <taxon>Phyllobacteriaceae</taxon>
        <taxon>Mesorhizobium</taxon>
    </lineage>
</organism>
<dbReference type="RefSeq" id="WP_338101653.1">
    <property type="nucleotide sequence ID" value="NZ_BSPF01000032.1"/>
</dbReference>
<dbReference type="Pfam" id="PF11907">
    <property type="entry name" value="DUF3427"/>
    <property type="match status" value="1"/>
</dbReference>
<feature type="domain" description="DUF3427" evidence="2">
    <location>
        <begin position="4"/>
        <end position="114"/>
    </location>
</feature>